<evidence type="ECO:0000313" key="2">
    <source>
        <dbReference type="Proteomes" id="UP000320762"/>
    </source>
</evidence>
<sequence length="235" mass="26007">MSFQFVSEEGRDIIRRILVDKIQEEPHDHQLDLITHVLDRRDTLSVTYTGSGKSGYIYMLMTVALAILEDSRLCPSACIPLKPLAIVVCPTIALEDDLPAADASHPARGLISLTALGGCSAIQHSGSLSGVQRLRGVSRPHDVLRLCGVTIVWALGPRELHSPRTSRLQRRSPMLSPLSPFHLIHFPYALRQRSILILLLPRRLQYSLLGDAYSPTHLAGALSERSMHDRITMVA</sequence>
<dbReference type="Gene3D" id="3.40.50.300">
    <property type="entry name" value="P-loop containing nucleotide triphosphate hydrolases"/>
    <property type="match status" value="1"/>
</dbReference>
<reference evidence="1 2" key="1">
    <citation type="journal article" date="2019" name="New Phytol.">
        <title>Comparative genomics reveals unique wood-decay strategies and fruiting body development in the Schizophyllaceae.</title>
        <authorList>
            <person name="Almasi E."/>
            <person name="Sahu N."/>
            <person name="Krizsan K."/>
            <person name="Balint B."/>
            <person name="Kovacs G.M."/>
            <person name="Kiss B."/>
            <person name="Cseklye J."/>
            <person name="Drula E."/>
            <person name="Henrissat B."/>
            <person name="Nagy I."/>
            <person name="Chovatia M."/>
            <person name="Adam C."/>
            <person name="LaButti K."/>
            <person name="Lipzen A."/>
            <person name="Riley R."/>
            <person name="Grigoriev I.V."/>
            <person name="Nagy L.G."/>
        </authorList>
    </citation>
    <scope>NUCLEOTIDE SEQUENCE [LARGE SCALE GENOMIC DNA]</scope>
    <source>
        <strain evidence="1 2">NL-1724</strain>
    </source>
</reference>
<dbReference type="Proteomes" id="UP000320762">
    <property type="component" value="Unassembled WGS sequence"/>
</dbReference>
<keyword evidence="2" id="KW-1185">Reference proteome</keyword>
<proteinExistence type="predicted"/>
<dbReference type="EMBL" id="VDMD01000014">
    <property type="protein sequence ID" value="TRM62007.1"/>
    <property type="molecule type" value="Genomic_DNA"/>
</dbReference>
<evidence type="ECO:0008006" key="3">
    <source>
        <dbReference type="Google" id="ProtNLM"/>
    </source>
</evidence>
<dbReference type="InterPro" id="IPR027417">
    <property type="entry name" value="P-loop_NTPase"/>
</dbReference>
<organism evidence="1 2">
    <name type="scientific">Schizophyllum amplum</name>
    <dbReference type="NCBI Taxonomy" id="97359"/>
    <lineage>
        <taxon>Eukaryota</taxon>
        <taxon>Fungi</taxon>
        <taxon>Dikarya</taxon>
        <taxon>Basidiomycota</taxon>
        <taxon>Agaricomycotina</taxon>
        <taxon>Agaricomycetes</taxon>
        <taxon>Agaricomycetidae</taxon>
        <taxon>Agaricales</taxon>
        <taxon>Schizophyllaceae</taxon>
        <taxon>Schizophyllum</taxon>
    </lineage>
</organism>
<gene>
    <name evidence="1" type="ORF">BD626DRAFT_570229</name>
</gene>
<accession>A0A550CB23</accession>
<protein>
    <recommendedName>
        <fullName evidence="3">DEAD/DEAH box helicase domain-containing protein</fullName>
    </recommendedName>
</protein>
<comment type="caution">
    <text evidence="1">The sequence shown here is derived from an EMBL/GenBank/DDBJ whole genome shotgun (WGS) entry which is preliminary data.</text>
</comment>
<name>A0A550CB23_9AGAR</name>
<evidence type="ECO:0000313" key="1">
    <source>
        <dbReference type="EMBL" id="TRM62007.1"/>
    </source>
</evidence>
<dbReference type="AlphaFoldDB" id="A0A550CB23"/>
<dbReference type="SUPFAM" id="SSF52540">
    <property type="entry name" value="P-loop containing nucleoside triphosphate hydrolases"/>
    <property type="match status" value="1"/>
</dbReference>
<dbReference type="OrthoDB" id="3269685at2759"/>